<dbReference type="InterPro" id="IPR025584">
    <property type="entry name" value="Cthe_2159"/>
</dbReference>
<dbReference type="Proteomes" id="UP000824136">
    <property type="component" value="Unassembled WGS sequence"/>
</dbReference>
<evidence type="ECO:0000313" key="1">
    <source>
        <dbReference type="EMBL" id="HIT58761.1"/>
    </source>
</evidence>
<protein>
    <submittedName>
        <fullName evidence="1">Carbohydrate-binding domain-containing protein</fullName>
    </submittedName>
</protein>
<comment type="caution">
    <text evidence="1">The sequence shown here is derived from an EMBL/GenBank/DDBJ whole genome shotgun (WGS) entry which is preliminary data.</text>
</comment>
<dbReference type="EMBL" id="DVLL01000014">
    <property type="protein sequence ID" value="HIT58761.1"/>
    <property type="molecule type" value="Genomic_DNA"/>
</dbReference>
<gene>
    <name evidence="1" type="ORF">IAC39_03500</name>
</gene>
<reference evidence="1" key="2">
    <citation type="journal article" date="2021" name="PeerJ">
        <title>Extensive microbial diversity within the chicken gut microbiome revealed by metagenomics and culture.</title>
        <authorList>
            <person name="Gilroy R."/>
            <person name="Ravi A."/>
            <person name="Getino M."/>
            <person name="Pursley I."/>
            <person name="Horton D.L."/>
            <person name="Alikhan N.F."/>
            <person name="Baker D."/>
            <person name="Gharbi K."/>
            <person name="Hall N."/>
            <person name="Watson M."/>
            <person name="Adriaenssens E.M."/>
            <person name="Foster-Nyarko E."/>
            <person name="Jarju S."/>
            <person name="Secka A."/>
            <person name="Antonio M."/>
            <person name="Oren A."/>
            <person name="Chaudhuri R.R."/>
            <person name="La Ragione R."/>
            <person name="Hildebrand F."/>
            <person name="Pallen M.J."/>
        </authorList>
    </citation>
    <scope>NUCLEOTIDE SEQUENCE</scope>
    <source>
        <strain evidence="1">CHK33-4379</strain>
    </source>
</reference>
<sequence>MIIILLAIVVIAAMFLIFSSGDKTPTGNIPSDGSGLVQLTDGSTYKKLLNESSLPDATMPVQTSNEAGNTVISLSGSTATVEGSGASYDEDTRTLMINRAGVYQLSGNLDNGRVLVNASGEDVVLILNGVNINNSDGPALYVFQAKTVTLIANGDTENIFTDGSAYDFSLDYCDTLNSEPNAAVFSKADMIIRGTGTITVNGKYSAGIICKDTLKIVNTNVKVDAVNNGINGKDFLVIQNSTVTVNAGNDGLRSTKDDDPTLGYGQFIDSNITVTAGGDGIQVETGLTVDNCSMNIVCGGGSSNDAVDSQKGIKCNQGYVSILSGNIIIDSADDSINAAGNVTISGGVLNLSTSDDAVHSDFSLNITGGTTVVTKCKEGLEGISVDVSGGNVYINSKKDGINAAGGSDSEGFDGTAASVPSGEPVFIRVSGGYVYITSDGDGIDSNGDVILSGGTLIMYAAPSAEYGLIDHAGTFTLDGGTLLALGSSKNAPISDGFTQNCIAADFTGGVAADDVIGISSASASYVFKNAKQVSYMIFSSPIIQTGAECTVSYGGKNSSVDNIDGVYTNPKYSGGETLTQGVSGALTFFTIQ</sequence>
<dbReference type="AlphaFoldDB" id="A0A9D1KK62"/>
<name>A0A9D1KK62_9FIRM</name>
<proteinExistence type="predicted"/>
<dbReference type="Pfam" id="PF14262">
    <property type="entry name" value="Cthe_2159"/>
    <property type="match status" value="1"/>
</dbReference>
<evidence type="ECO:0000313" key="2">
    <source>
        <dbReference type="Proteomes" id="UP000824136"/>
    </source>
</evidence>
<reference evidence="1" key="1">
    <citation type="submission" date="2020-10" db="EMBL/GenBank/DDBJ databases">
        <authorList>
            <person name="Gilroy R."/>
        </authorList>
    </citation>
    <scope>NUCLEOTIDE SEQUENCE</scope>
    <source>
        <strain evidence="1">CHK33-4379</strain>
    </source>
</reference>
<organism evidence="1 2">
    <name type="scientific">Candidatus Faeciplasma pullistercoris</name>
    <dbReference type="NCBI Taxonomy" id="2840800"/>
    <lineage>
        <taxon>Bacteria</taxon>
        <taxon>Bacillati</taxon>
        <taxon>Bacillota</taxon>
        <taxon>Clostridia</taxon>
        <taxon>Eubacteriales</taxon>
        <taxon>Oscillospiraceae</taxon>
        <taxon>Oscillospiraceae incertae sedis</taxon>
        <taxon>Candidatus Faeciplasma</taxon>
    </lineage>
</organism>
<accession>A0A9D1KK62</accession>